<dbReference type="EMBL" id="JAJNUD010000005">
    <property type="protein sequence ID" value="MCD5517627.1"/>
    <property type="molecule type" value="Genomic_DNA"/>
</dbReference>
<comment type="caution">
    <text evidence="2">The sequence shown here is derived from an EMBL/GenBank/DDBJ whole genome shotgun (WGS) entry which is preliminary data.</text>
</comment>
<reference evidence="2 3" key="1">
    <citation type="submission" date="2021-12" db="EMBL/GenBank/DDBJ databases">
        <title>Antimicrobial susceptibility of Lactobacillus delbrueckii subsp. lactis obtained from milk products and other habitats.</title>
        <authorList>
            <person name="Shani N."/>
        </authorList>
    </citation>
    <scope>NUCLEOTIDE SEQUENCE [LARGE SCALE GENOMIC DNA]</scope>
    <source>
        <strain evidence="2 3">CIRM BIA 266</strain>
    </source>
</reference>
<protein>
    <submittedName>
        <fullName evidence="2">Uncharacterized protein</fullName>
    </submittedName>
</protein>
<keyword evidence="1" id="KW-0472">Membrane</keyword>
<dbReference type="AlphaFoldDB" id="A0ABD4SDG0"/>
<evidence type="ECO:0000313" key="3">
    <source>
        <dbReference type="Proteomes" id="UP001320314"/>
    </source>
</evidence>
<organism evidence="2 3">
    <name type="scientific">Lactobacillus delbrueckii subsp. allosunkii</name>
    <dbReference type="NCBI Taxonomy" id="1050107"/>
    <lineage>
        <taxon>Bacteria</taxon>
        <taxon>Bacillati</taxon>
        <taxon>Bacillota</taxon>
        <taxon>Bacilli</taxon>
        <taxon>Lactobacillales</taxon>
        <taxon>Lactobacillaceae</taxon>
        <taxon>Lactobacillus</taxon>
    </lineage>
</organism>
<keyword evidence="1" id="KW-0812">Transmembrane</keyword>
<name>A0ABD4SDG0_9LACO</name>
<gene>
    <name evidence="2" type="ORF">LOB39_03420</name>
</gene>
<feature type="transmembrane region" description="Helical" evidence="1">
    <location>
        <begin position="6"/>
        <end position="24"/>
    </location>
</feature>
<keyword evidence="1" id="KW-1133">Transmembrane helix</keyword>
<dbReference type="RefSeq" id="WP_231523318.1">
    <property type="nucleotide sequence ID" value="NZ_JAJNUD010000005.1"/>
</dbReference>
<evidence type="ECO:0000256" key="1">
    <source>
        <dbReference type="SAM" id="Phobius"/>
    </source>
</evidence>
<dbReference type="Proteomes" id="UP001320314">
    <property type="component" value="Unassembled WGS sequence"/>
</dbReference>
<sequence length="68" mass="7368">MTTVFLLLVGGSLAILLVDLVILLKARKKLATGSKEAAAPYDNFSKLTEFKNISNAIQVNSIKHILVL</sequence>
<evidence type="ECO:0000313" key="2">
    <source>
        <dbReference type="EMBL" id="MCD5517627.1"/>
    </source>
</evidence>
<proteinExistence type="predicted"/>
<accession>A0ABD4SDG0</accession>